<keyword evidence="2" id="KW-0378">Hydrolase</keyword>
<evidence type="ECO:0000256" key="3">
    <source>
        <dbReference type="ARBA" id="ARBA00023180"/>
    </source>
</evidence>
<dbReference type="PANTHER" id="PTHR22762:SF133">
    <property type="entry name" value="P-TYPE DOMAIN-CONTAINING PROTEIN"/>
    <property type="match status" value="1"/>
</dbReference>
<feature type="domain" description="Glycoside hydrolase family 31 TIM barrel" evidence="7">
    <location>
        <begin position="306"/>
        <end position="717"/>
    </location>
</feature>
<feature type="compositionally biased region" description="Pro residues" evidence="6">
    <location>
        <begin position="1538"/>
        <end position="1547"/>
    </location>
</feature>
<feature type="compositionally biased region" description="Pro residues" evidence="6">
    <location>
        <begin position="1587"/>
        <end position="1633"/>
    </location>
</feature>
<dbReference type="CDD" id="cd06602">
    <property type="entry name" value="GH31_MGAM_SI_GAA"/>
    <property type="match status" value="1"/>
</dbReference>
<feature type="compositionally biased region" description="Pro residues" evidence="6">
    <location>
        <begin position="1522"/>
        <end position="1531"/>
    </location>
</feature>
<evidence type="ECO:0000313" key="11">
    <source>
        <dbReference type="Proteomes" id="UP001244341"/>
    </source>
</evidence>
<protein>
    <recommendedName>
        <fullName evidence="5">Maltase</fullName>
    </recommendedName>
</protein>
<sequence length="1738" mass="184611">MPAGAANRAGCCWQKAAGGVQGCYKPKQASWATYEVLSSKSPDAARTDLLLGLVQPLLPQYGQDYEQLEVQVRHETPVRLHVNISPAGVRRYEVPETLLPRLGSEQFPAGTAHYQVHTPAPGEPFSLAVSRCSRSSSSGSGGSSSSSSGQFVCDGDEGSSSSQQRPRRGAVFNSTGMGLVFKSQYLELSTRLSSATSLYGLGQRTPKDVSSLKLPRNGDKVVLWNYDIPSSRMNVNLYGSHPFIMAVEPDGSSSGLLLLSSNGMEVTLESGKLTYRVIGGLFDLYVFLGPTPEAVLQQYQAVVGRPAMPPYWSLGFHQSRWGYRSLGAVQEVVGQYREAGIPLEAIWTDIDYMDRFRDFTFDPVRFPVNAMREFVSSLHASGQRWVPIIDCGIPVAADDAAYQEGLAAGVFIKDLTGKPYLGQVWPGAVHFPDFTSLSKTWPWWQSQLARMYSQVQFDGIWIDMNEPSNFCTGEVCALHSDSRLHKLLGGIQAITAGSSKQPHEAAHGYLDQELDQLKDLTTCHLDCVQATNGSSSIAYPPYSIAHGVRGSIKQPSALGKKTVAMSATGVDGELLYNTHNIYGLSEAAATHAALKTVLGKRPFILTRSSFPGSGRFAAHWSGDNNATWAGLRQSVAALLAASMWGMPQAGADICGFLGDSTEELCARWMSAGAFYTFSRNHNSLYSSPQEPYTWPAVAAAAKKAIGMRYRLLPHLYSWHFRAHVQGGAVAQPLLFAFPGDFAARNVADQWMLGDSVLVSPILDEGKASRQAYFPPGTCTTKALGMRAQLAGLRPMLLLLAAVVALLGSFGAQRASAQTFTNLTSVVILRQMPLNATEIKADLEGLQLKLWQLKNTSSTSSAQLALLSPRSRAKLNTMTGATLEYLQNRTDSQLAEVLEAIRAANYRRFMAINVIYSSLPRAFSSSNVLGMLQVLQIEDLERLASLPLAEARYQKLTNVTLLEMLNEIFTYGATQVKQRTCVLTAANTSTVAPLIRASTTNFARHRRSLLQSRNLQEALQEHLQEVQRLLLQQGALHEAVITGAQEELQALPSTFFRPYRRLQQQQEGAAAGSAEDPTNSTTVGSIVDDYLRKIDLNQTGNSSALPYNFTTSEGPPYIQQTPQSNPDGSVTGSGGQIYTPVNFTDVDLLADQLTARNEQQLPPPTPAVEDTETGWTPPGDVYDPCENGTNADGTNCDDLYALEYGVERPRSPDAGSTTPPGGSVGVVNATQQQQQELVNCSSTRVNTSILVNIACSNGTNFTRALDPCSLTANRTVVDTAACAALGLCLPNNTYAASGEPCDASVPPCTQRRINGTLQVVVTCRNGTTFNRTRDPCLLRPNGTIIRGNATDASPSPVLEDALRNATVPAGNSSDAALSPAPGDVTAPNTTTETENNSSPPLPDASVVASPNPELSPTTTATTPSDAPLSPAPSESPSPVLEGSNAPAIPSPAADVPSTTDSISTTITPAAASPSPDVTGITPPLPEQPSPAPTVETPVTPLITEQPSPTPEPSVTPPVTEQPSPAPEPPVTPPVTEQPSPAPEPPVTPPVTEQPSPVPEPPVTPPVTEQPSPAPEPPVTPAVTEQPVVPSPAPTPAPDPTPAPTPEPTPTSTPVPEPTPTPEPTPAQAPEPTPEPTTTSAPEPTPTPTPEPTPAPTPEPTPTPDATPQPTPTPEPTPAPEPTPTPTPEPTPQPTPEPTPTPTPLPTPTPAPEPTPAPTPEPAPVPEPGASTGAVTGTLP</sequence>
<dbReference type="InterPro" id="IPR048395">
    <property type="entry name" value="Glyco_hydro_31_C"/>
</dbReference>
<dbReference type="Pfam" id="PF13802">
    <property type="entry name" value="Gal_mutarotas_2"/>
    <property type="match status" value="1"/>
</dbReference>
<organism evidence="10 11">
    <name type="scientific">Tetradesmus obliquus</name>
    <name type="common">Green alga</name>
    <name type="synonym">Acutodesmus obliquus</name>
    <dbReference type="NCBI Taxonomy" id="3088"/>
    <lineage>
        <taxon>Eukaryota</taxon>
        <taxon>Viridiplantae</taxon>
        <taxon>Chlorophyta</taxon>
        <taxon>core chlorophytes</taxon>
        <taxon>Chlorophyceae</taxon>
        <taxon>CS clade</taxon>
        <taxon>Sphaeropleales</taxon>
        <taxon>Scenedesmaceae</taxon>
        <taxon>Tetradesmus</taxon>
    </lineage>
</organism>
<evidence type="ECO:0000256" key="5">
    <source>
        <dbReference type="ARBA" id="ARBA00041343"/>
    </source>
</evidence>
<dbReference type="InterPro" id="IPR030458">
    <property type="entry name" value="Glyco_hydro_31_AS"/>
</dbReference>
<evidence type="ECO:0000256" key="6">
    <source>
        <dbReference type="SAM" id="MobiDB-lite"/>
    </source>
</evidence>
<reference evidence="10 11" key="1">
    <citation type="submission" date="2023-05" db="EMBL/GenBank/DDBJ databases">
        <title>A 100% complete, gapless, phased diploid assembly of the Scenedesmus obliquus UTEX 3031 genome.</title>
        <authorList>
            <person name="Biondi T.C."/>
            <person name="Hanschen E.R."/>
            <person name="Kwon T."/>
            <person name="Eng W."/>
            <person name="Kruse C.P.S."/>
            <person name="Koehler S.I."/>
            <person name="Kunde Y."/>
            <person name="Gleasner C.D."/>
            <person name="You Mak K.T."/>
            <person name="Polle J."/>
            <person name="Hovde B.T."/>
            <person name="Starkenburg S.R."/>
        </authorList>
    </citation>
    <scope>NUCLEOTIDE SEQUENCE [LARGE SCALE GENOMIC DNA]</scope>
    <source>
        <strain evidence="10 11">DOE0152z</strain>
    </source>
</reference>
<feature type="compositionally biased region" description="Pro residues" evidence="6">
    <location>
        <begin position="1554"/>
        <end position="1563"/>
    </location>
</feature>
<feature type="compositionally biased region" description="Pro residues" evidence="6">
    <location>
        <begin position="1641"/>
        <end position="1725"/>
    </location>
</feature>
<feature type="compositionally biased region" description="Low complexity" evidence="6">
    <location>
        <begin position="1455"/>
        <end position="1475"/>
    </location>
</feature>
<dbReference type="SUPFAM" id="SSF74650">
    <property type="entry name" value="Galactose mutarotase-like"/>
    <property type="match status" value="1"/>
</dbReference>
<dbReference type="Proteomes" id="UP001244341">
    <property type="component" value="Chromosome 8b"/>
</dbReference>
<evidence type="ECO:0000259" key="8">
    <source>
        <dbReference type="Pfam" id="PF13802"/>
    </source>
</evidence>
<dbReference type="InterPro" id="IPR000322">
    <property type="entry name" value="Glyco_hydro_31_TIM"/>
</dbReference>
<dbReference type="Gene3D" id="2.60.40.1760">
    <property type="entry name" value="glycosyl hydrolase (family 31)"/>
    <property type="match status" value="1"/>
</dbReference>
<dbReference type="Gene3D" id="3.20.20.80">
    <property type="entry name" value="Glycosidases"/>
    <property type="match status" value="1"/>
</dbReference>
<feature type="compositionally biased region" description="Pro residues" evidence="6">
    <location>
        <begin position="1481"/>
        <end position="1490"/>
    </location>
</feature>
<dbReference type="InterPro" id="IPR011013">
    <property type="entry name" value="Gal_mutarotase_sf_dom"/>
</dbReference>
<dbReference type="PROSITE" id="PS00129">
    <property type="entry name" value="GLYCOSYL_HYDROL_F31_1"/>
    <property type="match status" value="1"/>
</dbReference>
<dbReference type="InterPro" id="IPR017853">
    <property type="entry name" value="GH"/>
</dbReference>
<dbReference type="Gene3D" id="2.60.40.1180">
    <property type="entry name" value="Golgi alpha-mannosidase II"/>
    <property type="match status" value="1"/>
</dbReference>
<feature type="domain" description="Glycoside hydrolase family 31 N-terminal" evidence="8">
    <location>
        <begin position="178"/>
        <end position="263"/>
    </location>
</feature>
<keyword evidence="3" id="KW-0325">Glycoprotein</keyword>
<feature type="region of interest" description="Disordered" evidence="6">
    <location>
        <begin position="1155"/>
        <end position="1188"/>
    </location>
</feature>
<evidence type="ECO:0000259" key="9">
    <source>
        <dbReference type="Pfam" id="PF21365"/>
    </source>
</evidence>
<name>A0ABY8U8T7_TETOB</name>
<feature type="domain" description="Glycosyl hydrolase family 31 C-terminal" evidence="9">
    <location>
        <begin position="727"/>
        <end position="776"/>
    </location>
</feature>
<keyword evidence="4" id="KW-0326">Glycosidase</keyword>
<accession>A0ABY8U8T7</accession>
<dbReference type="EMBL" id="CP126215">
    <property type="protein sequence ID" value="WIA16866.1"/>
    <property type="molecule type" value="Genomic_DNA"/>
</dbReference>
<dbReference type="CDD" id="cd14752">
    <property type="entry name" value="GH31_N"/>
    <property type="match status" value="1"/>
</dbReference>
<feature type="compositionally biased region" description="Low complexity" evidence="6">
    <location>
        <begin position="1411"/>
        <end position="1427"/>
    </location>
</feature>
<dbReference type="PRINTS" id="PR01217">
    <property type="entry name" value="PRICHEXTENSN"/>
</dbReference>
<feature type="compositionally biased region" description="Low complexity" evidence="6">
    <location>
        <begin position="1386"/>
        <end position="1397"/>
    </location>
</feature>
<dbReference type="PANTHER" id="PTHR22762">
    <property type="entry name" value="ALPHA-GLUCOSIDASE"/>
    <property type="match status" value="1"/>
</dbReference>
<comment type="similarity">
    <text evidence="1">Belongs to the glycosyl hydrolase 31 family.</text>
</comment>
<evidence type="ECO:0000256" key="1">
    <source>
        <dbReference type="ARBA" id="ARBA00007806"/>
    </source>
</evidence>
<dbReference type="InterPro" id="IPR025887">
    <property type="entry name" value="Glyco_hydro_31_N_dom"/>
</dbReference>
<evidence type="ECO:0000313" key="10">
    <source>
        <dbReference type="EMBL" id="WIA16866.1"/>
    </source>
</evidence>
<dbReference type="Pfam" id="PF21365">
    <property type="entry name" value="Glyco_hydro_31_3rd"/>
    <property type="match status" value="1"/>
</dbReference>
<gene>
    <name evidence="10" type="ORF">OEZ85_013797</name>
</gene>
<dbReference type="Pfam" id="PF01055">
    <property type="entry name" value="Glyco_hydro_31_2nd"/>
    <property type="match status" value="1"/>
</dbReference>
<evidence type="ECO:0000256" key="2">
    <source>
        <dbReference type="ARBA" id="ARBA00022801"/>
    </source>
</evidence>
<evidence type="ECO:0000259" key="7">
    <source>
        <dbReference type="Pfam" id="PF01055"/>
    </source>
</evidence>
<keyword evidence="11" id="KW-1185">Reference proteome</keyword>
<dbReference type="SUPFAM" id="SSF51445">
    <property type="entry name" value="(Trans)glycosidases"/>
    <property type="match status" value="1"/>
</dbReference>
<dbReference type="SUPFAM" id="SSF51011">
    <property type="entry name" value="Glycosyl hydrolase domain"/>
    <property type="match status" value="1"/>
</dbReference>
<feature type="region of interest" description="Disordered" evidence="6">
    <location>
        <begin position="1365"/>
        <end position="1738"/>
    </location>
</feature>
<feature type="compositionally biased region" description="Low complexity" evidence="6">
    <location>
        <begin position="130"/>
        <end position="149"/>
    </location>
</feature>
<evidence type="ECO:0000256" key="4">
    <source>
        <dbReference type="ARBA" id="ARBA00023295"/>
    </source>
</evidence>
<dbReference type="InterPro" id="IPR013780">
    <property type="entry name" value="Glyco_hydro_b"/>
</dbReference>
<proteinExistence type="inferred from homology"/>
<feature type="region of interest" description="Disordered" evidence="6">
    <location>
        <begin position="130"/>
        <end position="169"/>
    </location>
</feature>